<feature type="region of interest" description="Disordered" evidence="1">
    <location>
        <begin position="637"/>
        <end position="656"/>
    </location>
</feature>
<dbReference type="OrthoDB" id="10064445at2759"/>
<feature type="compositionally biased region" description="Low complexity" evidence="1">
    <location>
        <begin position="102"/>
        <end position="120"/>
    </location>
</feature>
<evidence type="ECO:0000313" key="2">
    <source>
        <dbReference type="EMBL" id="KAJ8028375.1"/>
    </source>
</evidence>
<feature type="region of interest" description="Disordered" evidence="1">
    <location>
        <begin position="237"/>
        <end position="461"/>
    </location>
</feature>
<sequence>MQRWVDSICRACGFRSEDETSISDTTSYRVDRESFFLEDNSRTSMDRLHSTTASIRSDPSRSMREGTRESYIPLTNCETPGENELSQSLPRDLEAEYLQRGSMGTSSSDSSSSSLHDPVSMSAPAVGMRMVPPSTDQVYDVPPVKPSLLQSIYENHRTSVRDPTSTQFERQMSKEEASRDIREEVETRRIPLAGPQMNYDVVPPPRQPIAPLESDSVYDVPPVPHYKMPEVPERTYQSSQLSSIYDVPSSTPNDDTIYDIPPGPMPKEAPPSLSDSFITKPLPQSNSTDELAKSLTQISMRNAERNSVEVQGTEQIYDVPPGLRNENGNPFSSSGKSISSPQNAPPRPPKPPGLEGAPLNGSGPVNPPANFADDGFDDTYVGSPGVNDSPPISNGHVTSLPAPQGHHWLENRVPTPRKYLNVRDGPSSKPSVSTTLPIQSPTGYLPMQGANSSPNVFEYPDENYMPMEGTFVPMEKNPDLYTAMDGTQPPPLPRESTSSVFTDDTPPPVERREDLPPPVDRSSKPGRLKTGSSVTSTGSIKLPMQASEYHGQNESYYATEADIGIPVRNSRTKSFSRDGRLRSTGNNSPRGTPPMRRNNTVQHPMGVKPLPHQPPTLLDYPVNNDDMSEDTYMLHEQSLFSESTSPDLLSNSFSSSPKVKDKIEYLEIAHDEDSAKSPPPARPPKAQDVEYITIDKEKTKALETTQQNREKSYKGS</sequence>
<feature type="compositionally biased region" description="Polar residues" evidence="1">
    <location>
        <begin position="237"/>
        <end position="254"/>
    </location>
</feature>
<feature type="region of interest" description="Disordered" evidence="1">
    <location>
        <begin position="568"/>
        <end position="632"/>
    </location>
</feature>
<feature type="region of interest" description="Disordered" evidence="1">
    <location>
        <begin position="46"/>
        <end position="69"/>
    </location>
</feature>
<dbReference type="EMBL" id="JAIZAY010000015">
    <property type="protein sequence ID" value="KAJ8028375.1"/>
    <property type="molecule type" value="Genomic_DNA"/>
</dbReference>
<comment type="caution">
    <text evidence="2">The sequence shown here is derived from an EMBL/GenBank/DDBJ whole genome shotgun (WGS) entry which is preliminary data.</text>
</comment>
<evidence type="ECO:0000256" key="1">
    <source>
        <dbReference type="SAM" id="MobiDB-lite"/>
    </source>
</evidence>
<gene>
    <name evidence="2" type="ORF">HOLleu_30586</name>
</gene>
<feature type="compositionally biased region" description="Low complexity" evidence="1">
    <location>
        <begin position="643"/>
        <end position="656"/>
    </location>
</feature>
<feature type="compositionally biased region" description="Basic and acidic residues" evidence="1">
    <location>
        <begin position="58"/>
        <end position="68"/>
    </location>
</feature>
<dbReference type="AlphaFoldDB" id="A0A9Q1BKL3"/>
<feature type="compositionally biased region" description="Polar residues" evidence="1">
    <location>
        <begin position="273"/>
        <end position="300"/>
    </location>
</feature>
<evidence type="ECO:0000313" key="3">
    <source>
        <dbReference type="Proteomes" id="UP001152320"/>
    </source>
</evidence>
<feature type="compositionally biased region" description="Low complexity" evidence="1">
    <location>
        <begin position="332"/>
        <end position="342"/>
    </location>
</feature>
<reference evidence="2" key="1">
    <citation type="submission" date="2021-10" db="EMBL/GenBank/DDBJ databases">
        <title>Tropical sea cucumber genome reveals ecological adaptation and Cuvierian tubules defense mechanism.</title>
        <authorList>
            <person name="Chen T."/>
        </authorList>
    </citation>
    <scope>NUCLEOTIDE SEQUENCE</scope>
    <source>
        <strain evidence="2">Nanhai2018</strain>
        <tissue evidence="2">Muscle</tissue>
    </source>
</reference>
<organism evidence="2 3">
    <name type="scientific">Holothuria leucospilota</name>
    <name type="common">Black long sea cucumber</name>
    <name type="synonym">Mertensiothuria leucospilota</name>
    <dbReference type="NCBI Taxonomy" id="206669"/>
    <lineage>
        <taxon>Eukaryota</taxon>
        <taxon>Metazoa</taxon>
        <taxon>Echinodermata</taxon>
        <taxon>Eleutherozoa</taxon>
        <taxon>Echinozoa</taxon>
        <taxon>Holothuroidea</taxon>
        <taxon>Aspidochirotacea</taxon>
        <taxon>Aspidochirotida</taxon>
        <taxon>Holothuriidae</taxon>
        <taxon>Holothuria</taxon>
    </lineage>
</organism>
<feature type="region of interest" description="Disordered" evidence="1">
    <location>
        <begin position="476"/>
        <end position="547"/>
    </location>
</feature>
<feature type="compositionally biased region" description="Pro residues" evidence="1">
    <location>
        <begin position="343"/>
        <end position="352"/>
    </location>
</feature>
<feature type="region of interest" description="Disordered" evidence="1">
    <location>
        <begin position="159"/>
        <end position="183"/>
    </location>
</feature>
<protein>
    <submittedName>
        <fullName evidence="2">Uncharacterized protein</fullName>
    </submittedName>
</protein>
<feature type="region of interest" description="Disordered" evidence="1">
    <location>
        <begin position="99"/>
        <end position="120"/>
    </location>
</feature>
<feature type="compositionally biased region" description="Basic and acidic residues" evidence="1">
    <location>
        <begin position="171"/>
        <end position="183"/>
    </location>
</feature>
<feature type="compositionally biased region" description="Polar residues" evidence="1">
    <location>
        <begin position="530"/>
        <end position="539"/>
    </location>
</feature>
<keyword evidence="3" id="KW-1185">Reference proteome</keyword>
<feature type="compositionally biased region" description="Polar residues" evidence="1">
    <location>
        <begin position="161"/>
        <end position="170"/>
    </location>
</feature>
<proteinExistence type="predicted"/>
<accession>A0A9Q1BKL3</accession>
<feature type="compositionally biased region" description="Polar residues" evidence="1">
    <location>
        <begin position="428"/>
        <end position="442"/>
    </location>
</feature>
<dbReference type="Proteomes" id="UP001152320">
    <property type="component" value="Chromosome 15"/>
</dbReference>
<name>A0A9Q1BKL3_HOLLE</name>